<name>A0A6G1KQI8_9PLEO</name>
<dbReference type="Proteomes" id="UP000799428">
    <property type="component" value="Unassembled WGS sequence"/>
</dbReference>
<feature type="domain" description="DUF7607" evidence="2">
    <location>
        <begin position="5"/>
        <end position="108"/>
    </location>
</feature>
<organism evidence="3 4">
    <name type="scientific">Pleomassaria siparia CBS 279.74</name>
    <dbReference type="NCBI Taxonomy" id="1314801"/>
    <lineage>
        <taxon>Eukaryota</taxon>
        <taxon>Fungi</taxon>
        <taxon>Dikarya</taxon>
        <taxon>Ascomycota</taxon>
        <taxon>Pezizomycotina</taxon>
        <taxon>Dothideomycetes</taxon>
        <taxon>Pleosporomycetidae</taxon>
        <taxon>Pleosporales</taxon>
        <taxon>Pleomassariaceae</taxon>
        <taxon>Pleomassaria</taxon>
    </lineage>
</organism>
<feature type="non-terminal residue" evidence="3">
    <location>
        <position position="363"/>
    </location>
</feature>
<accession>A0A6G1KQI8</accession>
<evidence type="ECO:0000259" key="2">
    <source>
        <dbReference type="Pfam" id="PF24580"/>
    </source>
</evidence>
<dbReference type="EMBL" id="MU005764">
    <property type="protein sequence ID" value="KAF2715156.1"/>
    <property type="molecule type" value="Genomic_DNA"/>
</dbReference>
<keyword evidence="4" id="KW-1185">Reference proteome</keyword>
<proteinExistence type="predicted"/>
<dbReference type="Pfam" id="PF24580">
    <property type="entry name" value="DUF7607"/>
    <property type="match status" value="1"/>
</dbReference>
<feature type="compositionally biased region" description="Polar residues" evidence="1">
    <location>
        <begin position="151"/>
        <end position="164"/>
    </location>
</feature>
<gene>
    <name evidence="3" type="ORF">K504DRAFT_335143</name>
</gene>
<dbReference type="InterPro" id="IPR056026">
    <property type="entry name" value="DUF7607"/>
</dbReference>
<reference evidence="3" key="1">
    <citation type="journal article" date="2020" name="Stud. Mycol.">
        <title>101 Dothideomycetes genomes: a test case for predicting lifestyles and emergence of pathogens.</title>
        <authorList>
            <person name="Haridas S."/>
            <person name="Albert R."/>
            <person name="Binder M."/>
            <person name="Bloem J."/>
            <person name="Labutti K."/>
            <person name="Salamov A."/>
            <person name="Andreopoulos B."/>
            <person name="Baker S."/>
            <person name="Barry K."/>
            <person name="Bills G."/>
            <person name="Bluhm B."/>
            <person name="Cannon C."/>
            <person name="Castanera R."/>
            <person name="Culley D."/>
            <person name="Daum C."/>
            <person name="Ezra D."/>
            <person name="Gonzalez J."/>
            <person name="Henrissat B."/>
            <person name="Kuo A."/>
            <person name="Liang C."/>
            <person name="Lipzen A."/>
            <person name="Lutzoni F."/>
            <person name="Magnuson J."/>
            <person name="Mondo S."/>
            <person name="Nolan M."/>
            <person name="Ohm R."/>
            <person name="Pangilinan J."/>
            <person name="Park H.-J."/>
            <person name="Ramirez L."/>
            <person name="Alfaro M."/>
            <person name="Sun H."/>
            <person name="Tritt A."/>
            <person name="Yoshinaga Y."/>
            <person name="Zwiers L.-H."/>
            <person name="Turgeon B."/>
            <person name="Goodwin S."/>
            <person name="Spatafora J."/>
            <person name="Crous P."/>
            <person name="Grigoriev I."/>
        </authorList>
    </citation>
    <scope>NUCLEOTIDE SEQUENCE</scope>
    <source>
        <strain evidence="3">CBS 279.74</strain>
    </source>
</reference>
<dbReference type="AlphaFoldDB" id="A0A6G1KQI8"/>
<evidence type="ECO:0000256" key="1">
    <source>
        <dbReference type="SAM" id="MobiDB-lite"/>
    </source>
</evidence>
<dbReference type="OrthoDB" id="3533395at2759"/>
<feature type="non-terminal residue" evidence="3">
    <location>
        <position position="1"/>
    </location>
</feature>
<feature type="region of interest" description="Disordered" evidence="1">
    <location>
        <begin position="151"/>
        <end position="190"/>
    </location>
</feature>
<evidence type="ECO:0000313" key="4">
    <source>
        <dbReference type="Proteomes" id="UP000799428"/>
    </source>
</evidence>
<protein>
    <recommendedName>
        <fullName evidence="2">DUF7607 domain-containing protein</fullName>
    </recommendedName>
</protein>
<sequence length="363" mass="41557">KLSEDEVVDVINECIEEYTNAWFVGKTEEQLVDEVQVRHVAESEGTVLQFIERTKTNISALRTRLDALADEVMKDTYRNAEDVRRACRNMELTVEFLEYELWRLNIFEPNADESPNQDLHIIDLGSGSESNSDIELEDAELSQHILSTQAHVPGNSHGQTQGTTSSQKVSQSQRHHSSQSLAGSRKAQPAAGDVLLHNRDSPELSSIATVAKWGWPQLVQKHDRKRIVMKIIYEMTSSDREILRTRIMTVRKQNLLMEIPLCVAMLLRGENKIQGVLPRDLVKIVNFTKLFLSWWLCGNYFQEEAEQWQVEELAQCLDDRDTDESEFYYWVHHILENTFSKEALAKPSAPSQAEIIVIDSSDD</sequence>
<evidence type="ECO:0000313" key="3">
    <source>
        <dbReference type="EMBL" id="KAF2715156.1"/>
    </source>
</evidence>